<evidence type="ECO:0000256" key="10">
    <source>
        <dbReference type="SAM" id="Phobius"/>
    </source>
</evidence>
<keyword evidence="5 11" id="KW-0732">Signal</keyword>
<dbReference type="AlphaFoldDB" id="A0A1V6PH45"/>
<accession>A0A1V6PH45</accession>
<name>A0A1V6PH45_PENDC</name>
<dbReference type="GO" id="GO:0005789">
    <property type="term" value="C:endoplasmic reticulum membrane"/>
    <property type="evidence" value="ECO:0007669"/>
    <property type="project" value="UniProtKB-SubCell"/>
</dbReference>
<dbReference type="OMA" id="YFTPGIF"/>
<sequence length="291" mass="31708">MHLSRFGLVALGAAAVDAFRDTSPFFLASTSEVLTNSAYIKTGTSLLNDLSSSLSACPSDYYVVVNQPGVHSSDFSARKSAPRLGAKMLGKDKSIRSKMSVNEVTGLLDIAEIKSILSEKCKAQTTAIDGSSGEYPTSLESGPRILGIEFPMLSLGSDRAHQLSDNDGLLADIIERIPSHSTYTLLYATSPREFPETDSVVYESNEGSYQDSVHMELKRDYSSHVSSRPESGRRQSLFDDYQYFTPGIFMGFLASFICIVILYIGISALSSLQIPYAAFERDTSAAVKKQQ</sequence>
<comment type="similarity">
    <text evidence="2">Belongs to the BIG1 family.</text>
</comment>
<evidence type="ECO:0000256" key="5">
    <source>
        <dbReference type="ARBA" id="ARBA00022729"/>
    </source>
</evidence>
<gene>
    <name evidence="13" type="ORF">PENDEC_c004G03054</name>
</gene>
<dbReference type="Proteomes" id="UP000191522">
    <property type="component" value="Unassembled WGS sequence"/>
</dbReference>
<evidence type="ECO:0000313" key="14">
    <source>
        <dbReference type="Proteomes" id="UP000191522"/>
    </source>
</evidence>
<dbReference type="GO" id="GO:0071555">
    <property type="term" value="P:cell wall organization"/>
    <property type="evidence" value="ECO:0007669"/>
    <property type="project" value="UniProtKB-KW"/>
</dbReference>
<evidence type="ECO:0000256" key="8">
    <source>
        <dbReference type="ARBA" id="ARBA00023136"/>
    </source>
</evidence>
<evidence type="ECO:0000256" key="1">
    <source>
        <dbReference type="ARBA" id="ARBA00004115"/>
    </source>
</evidence>
<keyword evidence="6" id="KW-0256">Endoplasmic reticulum</keyword>
<dbReference type="PANTHER" id="PTHR28285:SF1">
    <property type="entry name" value="PROTEIN BIG1"/>
    <property type="match status" value="1"/>
</dbReference>
<keyword evidence="7 10" id="KW-1133">Transmembrane helix</keyword>
<evidence type="ECO:0000256" key="4">
    <source>
        <dbReference type="ARBA" id="ARBA00022692"/>
    </source>
</evidence>
<evidence type="ECO:0000256" key="7">
    <source>
        <dbReference type="ARBA" id="ARBA00022989"/>
    </source>
</evidence>
<evidence type="ECO:0000256" key="9">
    <source>
        <dbReference type="ARBA" id="ARBA00023316"/>
    </source>
</evidence>
<evidence type="ECO:0000256" key="6">
    <source>
        <dbReference type="ARBA" id="ARBA00022824"/>
    </source>
</evidence>
<dbReference type="GO" id="GO:0009272">
    <property type="term" value="P:fungal-type cell wall biogenesis"/>
    <property type="evidence" value="ECO:0007669"/>
    <property type="project" value="TreeGrafter"/>
</dbReference>
<dbReference type="EMBL" id="MDYL01000004">
    <property type="protein sequence ID" value="OQD76331.1"/>
    <property type="molecule type" value="Genomic_DNA"/>
</dbReference>
<dbReference type="STRING" id="69771.A0A1V6PH45"/>
<keyword evidence="8 10" id="KW-0472">Membrane</keyword>
<comment type="subcellular location">
    <subcellularLocation>
        <location evidence="1">Endoplasmic reticulum membrane</location>
        <topology evidence="1">Single-pass type I membrane protein</topology>
    </subcellularLocation>
</comment>
<keyword evidence="4 10" id="KW-0812">Transmembrane</keyword>
<dbReference type="OrthoDB" id="9985059at2759"/>
<evidence type="ECO:0000256" key="3">
    <source>
        <dbReference type="ARBA" id="ARBA00022089"/>
    </source>
</evidence>
<evidence type="ECO:0000259" key="12">
    <source>
        <dbReference type="Pfam" id="PF20520"/>
    </source>
</evidence>
<dbReference type="InterPro" id="IPR046756">
    <property type="entry name" value="VAS1/VOA1_TM"/>
</dbReference>
<organism evidence="13 14">
    <name type="scientific">Penicillium decumbens</name>
    <dbReference type="NCBI Taxonomy" id="69771"/>
    <lineage>
        <taxon>Eukaryota</taxon>
        <taxon>Fungi</taxon>
        <taxon>Dikarya</taxon>
        <taxon>Ascomycota</taxon>
        <taxon>Pezizomycotina</taxon>
        <taxon>Eurotiomycetes</taxon>
        <taxon>Eurotiomycetidae</taxon>
        <taxon>Eurotiales</taxon>
        <taxon>Aspergillaceae</taxon>
        <taxon>Penicillium</taxon>
    </lineage>
</organism>
<evidence type="ECO:0000313" key="13">
    <source>
        <dbReference type="EMBL" id="OQD76331.1"/>
    </source>
</evidence>
<dbReference type="Pfam" id="PF20520">
    <property type="entry name" value="Ac45-VOA1_TM"/>
    <property type="match status" value="1"/>
</dbReference>
<feature type="signal peptide" evidence="11">
    <location>
        <begin position="1"/>
        <end position="18"/>
    </location>
</feature>
<feature type="transmembrane region" description="Helical" evidence="10">
    <location>
        <begin position="243"/>
        <end position="266"/>
    </location>
</feature>
<proteinExistence type="inferred from homology"/>
<feature type="domain" description="V-type proton ATPase subunit S1/VOA1 transmembrane" evidence="12">
    <location>
        <begin position="242"/>
        <end position="280"/>
    </location>
</feature>
<dbReference type="InterPro" id="IPR037654">
    <property type="entry name" value="Big1"/>
</dbReference>
<dbReference type="GO" id="GO:0006078">
    <property type="term" value="P:(1-&gt;6)-beta-D-glucan biosynthetic process"/>
    <property type="evidence" value="ECO:0007669"/>
    <property type="project" value="TreeGrafter"/>
</dbReference>
<evidence type="ECO:0000256" key="11">
    <source>
        <dbReference type="SAM" id="SignalP"/>
    </source>
</evidence>
<protein>
    <recommendedName>
        <fullName evidence="3">Protein BIG1</fullName>
    </recommendedName>
</protein>
<evidence type="ECO:0000256" key="2">
    <source>
        <dbReference type="ARBA" id="ARBA00008203"/>
    </source>
</evidence>
<feature type="chain" id="PRO_5012573781" description="Protein BIG1" evidence="11">
    <location>
        <begin position="19"/>
        <end position="291"/>
    </location>
</feature>
<comment type="caution">
    <text evidence="13">The sequence shown here is derived from an EMBL/GenBank/DDBJ whole genome shotgun (WGS) entry which is preliminary data.</text>
</comment>
<dbReference type="PANTHER" id="PTHR28285">
    <property type="entry name" value="PROTEIN BIG1"/>
    <property type="match status" value="1"/>
</dbReference>
<keyword evidence="9" id="KW-0961">Cell wall biogenesis/degradation</keyword>
<reference evidence="14" key="1">
    <citation type="journal article" date="2017" name="Nat. Microbiol.">
        <title>Global analysis of biosynthetic gene clusters reveals vast potential of secondary metabolite production in Penicillium species.</title>
        <authorList>
            <person name="Nielsen J.C."/>
            <person name="Grijseels S."/>
            <person name="Prigent S."/>
            <person name="Ji B."/>
            <person name="Dainat J."/>
            <person name="Nielsen K.F."/>
            <person name="Frisvad J.C."/>
            <person name="Workman M."/>
            <person name="Nielsen J."/>
        </authorList>
    </citation>
    <scope>NUCLEOTIDE SEQUENCE [LARGE SCALE GENOMIC DNA]</scope>
    <source>
        <strain evidence="14">IBT 11843</strain>
    </source>
</reference>
<keyword evidence="14" id="KW-1185">Reference proteome</keyword>